<organism evidence="6 7">
    <name type="scientific">Pseudolycoriella hygida</name>
    <dbReference type="NCBI Taxonomy" id="35572"/>
    <lineage>
        <taxon>Eukaryota</taxon>
        <taxon>Metazoa</taxon>
        <taxon>Ecdysozoa</taxon>
        <taxon>Arthropoda</taxon>
        <taxon>Hexapoda</taxon>
        <taxon>Insecta</taxon>
        <taxon>Pterygota</taxon>
        <taxon>Neoptera</taxon>
        <taxon>Endopterygota</taxon>
        <taxon>Diptera</taxon>
        <taxon>Nematocera</taxon>
        <taxon>Sciaroidea</taxon>
        <taxon>Sciaridae</taxon>
        <taxon>Pseudolycoriella</taxon>
    </lineage>
</organism>
<evidence type="ECO:0000313" key="6">
    <source>
        <dbReference type="EMBL" id="KAJ6647976.1"/>
    </source>
</evidence>
<dbReference type="InterPro" id="IPR050223">
    <property type="entry name" value="D-isomer_2-hydroxyacid_DH"/>
</dbReference>
<dbReference type="PANTHER" id="PTHR10996">
    <property type="entry name" value="2-HYDROXYACID DEHYDROGENASE-RELATED"/>
    <property type="match status" value="1"/>
</dbReference>
<dbReference type="Pfam" id="PF02826">
    <property type="entry name" value="2-Hacid_dh_C"/>
    <property type="match status" value="1"/>
</dbReference>
<protein>
    <recommendedName>
        <fullName evidence="2">Glyoxylate reductase/hydroxypyruvate reductase</fullName>
    </recommendedName>
</protein>
<gene>
    <name evidence="6" type="primary">Grhpr_0</name>
    <name evidence="6" type="ORF">Bhyg_03201</name>
</gene>
<dbReference type="Gene3D" id="3.40.50.720">
    <property type="entry name" value="NAD(P)-binding Rossmann-like Domain"/>
    <property type="match status" value="2"/>
</dbReference>
<proteinExistence type="inferred from homology"/>
<dbReference type="AlphaFoldDB" id="A0A9Q0NE33"/>
<dbReference type="SUPFAM" id="SSF51735">
    <property type="entry name" value="NAD(P)-binding Rossmann-fold domains"/>
    <property type="match status" value="1"/>
</dbReference>
<accession>A0A9Q0NE33</accession>
<keyword evidence="7" id="KW-1185">Reference proteome</keyword>
<evidence type="ECO:0000256" key="3">
    <source>
        <dbReference type="RuleBase" id="RU003719"/>
    </source>
</evidence>
<dbReference type="InterPro" id="IPR006140">
    <property type="entry name" value="D-isomer_DH_NAD-bd"/>
</dbReference>
<name>A0A9Q0NE33_9DIPT</name>
<dbReference type="FunFam" id="3.40.50.720:FF:000026">
    <property type="entry name" value="Glyoxylate/hydroxypyruvate reductase B"/>
    <property type="match status" value="1"/>
</dbReference>
<dbReference type="SUPFAM" id="SSF52283">
    <property type="entry name" value="Formate/glycerate dehydrogenase catalytic domain-like"/>
    <property type="match status" value="1"/>
</dbReference>
<dbReference type="GO" id="GO:0030267">
    <property type="term" value="F:glyoxylate reductase (NADPH) activity"/>
    <property type="evidence" value="ECO:0007669"/>
    <property type="project" value="TreeGrafter"/>
</dbReference>
<dbReference type="GO" id="GO:0005829">
    <property type="term" value="C:cytosol"/>
    <property type="evidence" value="ECO:0007669"/>
    <property type="project" value="TreeGrafter"/>
</dbReference>
<dbReference type="Proteomes" id="UP001151699">
    <property type="component" value="Chromosome A"/>
</dbReference>
<dbReference type="Pfam" id="PF00389">
    <property type="entry name" value="2-Hacid_dh"/>
    <property type="match status" value="1"/>
</dbReference>
<evidence type="ECO:0000313" key="7">
    <source>
        <dbReference type="Proteomes" id="UP001151699"/>
    </source>
</evidence>
<dbReference type="EMBL" id="WJQU01000001">
    <property type="protein sequence ID" value="KAJ6647976.1"/>
    <property type="molecule type" value="Genomic_DNA"/>
</dbReference>
<dbReference type="CDD" id="cd05301">
    <property type="entry name" value="GDH"/>
    <property type="match status" value="1"/>
</dbReference>
<comment type="caution">
    <text evidence="6">The sequence shown here is derived from an EMBL/GenBank/DDBJ whole genome shotgun (WGS) entry which is preliminary data.</text>
</comment>
<dbReference type="OrthoDB" id="298012at2759"/>
<evidence type="ECO:0000256" key="2">
    <source>
        <dbReference type="ARBA" id="ARBA00073306"/>
    </source>
</evidence>
<feature type="domain" description="D-isomer specific 2-hydroxyacid dehydrogenase NAD-binding" evidence="5">
    <location>
        <begin position="114"/>
        <end position="292"/>
    </location>
</feature>
<dbReference type="InterPro" id="IPR006139">
    <property type="entry name" value="D-isomer_2_OHA_DH_cat_dom"/>
</dbReference>
<sequence length="323" mass="34695">MSMGRPKVLVTHPEVPLTAINLLKESCDVTVCEGLPAPTREEILTKSKGMDGILWATHCKLDAEALDAAGPQLRSISSKSAGIDYIDVVEVKRRGIPLGHTPGVLSNAVADLAVGLMIAASRRFTEARRILDTCDWNVDSPRWMLGQDIQGSTVGIVGFGGIGQAIVKRLKGFEVGEFLYTGHSPKEDGEKLGATFVTFDALLKRSDFVVVSCPLNHETNGMFDAVAFSKMKSTAIFVNVARGDIVHQEALVDALVNKRIYAAGLDVMSPEPLPIDNILLKLENVVLIPHLGSATIKTRESMANLAAQNVLKGLAGEKMICPV</sequence>
<dbReference type="PANTHER" id="PTHR10996:SF119">
    <property type="entry name" value="FI03731P-RELATED"/>
    <property type="match status" value="1"/>
</dbReference>
<feature type="domain" description="D-isomer specific 2-hydroxyacid dehydrogenase catalytic" evidence="4">
    <location>
        <begin position="9"/>
        <end position="320"/>
    </location>
</feature>
<dbReference type="InterPro" id="IPR036291">
    <property type="entry name" value="NAD(P)-bd_dom_sf"/>
</dbReference>
<evidence type="ECO:0000256" key="1">
    <source>
        <dbReference type="ARBA" id="ARBA00023002"/>
    </source>
</evidence>
<evidence type="ECO:0000259" key="4">
    <source>
        <dbReference type="Pfam" id="PF00389"/>
    </source>
</evidence>
<dbReference type="GO" id="GO:0051287">
    <property type="term" value="F:NAD binding"/>
    <property type="evidence" value="ECO:0007669"/>
    <property type="project" value="InterPro"/>
</dbReference>
<keyword evidence="1 3" id="KW-0560">Oxidoreductase</keyword>
<comment type="similarity">
    <text evidence="3">Belongs to the D-isomer specific 2-hydroxyacid dehydrogenase family.</text>
</comment>
<reference evidence="6" key="1">
    <citation type="submission" date="2022-07" db="EMBL/GenBank/DDBJ databases">
        <authorList>
            <person name="Trinca V."/>
            <person name="Uliana J.V.C."/>
            <person name="Torres T.T."/>
            <person name="Ward R.J."/>
            <person name="Monesi N."/>
        </authorList>
    </citation>
    <scope>NUCLEOTIDE SEQUENCE</scope>
    <source>
        <strain evidence="6">HSMRA1968</strain>
        <tissue evidence="6">Whole embryos</tissue>
    </source>
</reference>
<evidence type="ECO:0000259" key="5">
    <source>
        <dbReference type="Pfam" id="PF02826"/>
    </source>
</evidence>
<dbReference type="GO" id="GO:0008465">
    <property type="term" value="F:hydroxypyruvate reductase (NADH) activity"/>
    <property type="evidence" value="ECO:0007669"/>
    <property type="project" value="TreeGrafter"/>
</dbReference>